<keyword evidence="2" id="KW-1185">Reference proteome</keyword>
<dbReference type="AlphaFoldDB" id="A0A4V2UK37"/>
<reference evidence="1 2" key="1">
    <citation type="submission" date="2019-03" db="EMBL/GenBank/DDBJ databases">
        <title>Genomic Encyclopedia of Archaeal and Bacterial Type Strains, Phase II (KMG-II): from individual species to whole genera.</title>
        <authorList>
            <person name="Goeker M."/>
        </authorList>
    </citation>
    <scope>NUCLEOTIDE SEQUENCE [LARGE SCALE GENOMIC DNA]</scope>
    <source>
        <strain evidence="1 2">DSM 15388</strain>
    </source>
</reference>
<dbReference type="RefSeq" id="WP_132700592.1">
    <property type="nucleotide sequence ID" value="NZ_SLZR01000003.1"/>
</dbReference>
<dbReference type="InterPro" id="IPR010982">
    <property type="entry name" value="Lambda_DNA-bd_dom_sf"/>
</dbReference>
<proteinExistence type="predicted"/>
<dbReference type="GO" id="GO:0003677">
    <property type="term" value="F:DNA binding"/>
    <property type="evidence" value="ECO:0007669"/>
    <property type="project" value="InterPro"/>
</dbReference>
<comment type="caution">
    <text evidence="1">The sequence shown here is derived from an EMBL/GenBank/DDBJ whole genome shotgun (WGS) entry which is preliminary data.</text>
</comment>
<dbReference type="EMBL" id="SLZR01000003">
    <property type="protein sequence ID" value="TCS42686.1"/>
    <property type="molecule type" value="Genomic_DNA"/>
</dbReference>
<evidence type="ECO:0000313" key="1">
    <source>
        <dbReference type="EMBL" id="TCS42686.1"/>
    </source>
</evidence>
<dbReference type="OrthoDB" id="5298444at2"/>
<accession>A0A4V2UK37</accession>
<gene>
    <name evidence="1" type="ORF">BCF53_103356</name>
</gene>
<dbReference type="Proteomes" id="UP000295793">
    <property type="component" value="Unassembled WGS sequence"/>
</dbReference>
<dbReference type="SUPFAM" id="SSF47413">
    <property type="entry name" value="lambda repressor-like DNA-binding domains"/>
    <property type="match status" value="1"/>
</dbReference>
<evidence type="ECO:0000313" key="2">
    <source>
        <dbReference type="Proteomes" id="UP000295793"/>
    </source>
</evidence>
<name>A0A4V2UK37_9GAMM</name>
<organism evidence="1 2">
    <name type="scientific">Reinekea marinisedimentorum</name>
    <dbReference type="NCBI Taxonomy" id="230495"/>
    <lineage>
        <taxon>Bacteria</taxon>
        <taxon>Pseudomonadati</taxon>
        <taxon>Pseudomonadota</taxon>
        <taxon>Gammaproteobacteria</taxon>
        <taxon>Oceanospirillales</taxon>
        <taxon>Saccharospirillaceae</taxon>
        <taxon>Reinekea</taxon>
    </lineage>
</organism>
<evidence type="ECO:0008006" key="3">
    <source>
        <dbReference type="Google" id="ProtNLM"/>
    </source>
</evidence>
<sequence>MASTEQLVNTLKRELRRNHITYSQVGAHLQLSETSVKRMFAKGQFTLDRLSAICSMVKWDWTDLIDAARNNEKMLDHLSVEQEKEIAEDIELLLVAVSVINGFTFQDLISQYQFSEAQCIRKLARLDKLNLIELLPGNRIRLKISTNFRWNPRGPIQKYFLDVVVHEFFDTSFAGDEEKLIVMNALLTDAAHQQMQQSMDKLASEMSQTMQRESALPLHTKKGNTLVVALRRWKYKPFVQRARD</sequence>
<protein>
    <recommendedName>
        <fullName evidence="3">Cro/C1-type helix-turn-helix DNA-binding protein</fullName>
    </recommendedName>
</protein>